<dbReference type="SUPFAM" id="SSF52499">
    <property type="entry name" value="Isochorismatase-like hydrolases"/>
    <property type="match status" value="1"/>
</dbReference>
<evidence type="ECO:0000313" key="4">
    <source>
        <dbReference type="EMBL" id="WBM39638.1"/>
    </source>
</evidence>
<dbReference type="GeneID" id="96868465"/>
<dbReference type="AlphaFoldDB" id="A0A2U2BGL6"/>
<dbReference type="Pfam" id="PF00857">
    <property type="entry name" value="Isochorismatase"/>
    <property type="match status" value="1"/>
</dbReference>
<dbReference type="InterPro" id="IPR036380">
    <property type="entry name" value="Isochorismatase-like_sf"/>
</dbReference>
<accession>A0A2U2BGL6</accession>
<evidence type="ECO:0000256" key="1">
    <source>
        <dbReference type="ARBA" id="ARBA00022801"/>
    </source>
</evidence>
<gene>
    <name evidence="3" type="ORF">DF183_15110</name>
    <name evidence="4" type="ORF">M2J83_07465</name>
</gene>
<dbReference type="EMBL" id="QEXO01000004">
    <property type="protein sequence ID" value="PWE13158.1"/>
    <property type="molecule type" value="Genomic_DNA"/>
</dbReference>
<dbReference type="Proteomes" id="UP000245216">
    <property type="component" value="Unassembled WGS sequence"/>
</dbReference>
<reference evidence="3 5" key="2">
    <citation type="submission" date="2018-05" db="EMBL/GenBank/DDBJ databases">
        <authorList>
            <person name="Lanie J.A."/>
            <person name="Ng W.-L."/>
            <person name="Kazmierczak K.M."/>
            <person name="Andrzejewski T.M."/>
            <person name="Davidsen T.M."/>
            <person name="Wayne K.J."/>
            <person name="Tettelin H."/>
            <person name="Glass J.I."/>
            <person name="Rusch D."/>
            <person name="Podicherti R."/>
            <person name="Tsui H.-C.T."/>
            <person name="Winkler M.E."/>
        </authorList>
    </citation>
    <scope>NUCLEOTIDE SEQUENCE [LARGE SCALE GENOMIC DNA]</scope>
    <source>
        <strain evidence="3 5">YBY</strain>
    </source>
</reference>
<keyword evidence="1 3" id="KW-0378">Hydrolase</keyword>
<dbReference type="Gene3D" id="3.40.50.850">
    <property type="entry name" value="Isochorismatase-like"/>
    <property type="match status" value="1"/>
</dbReference>
<proteinExistence type="predicted"/>
<reference evidence="4 6" key="3">
    <citation type="submission" date="2022-05" db="EMBL/GenBank/DDBJ databases">
        <title>Complete sequence of strain NY11312.</title>
        <authorList>
            <person name="Zhou D."/>
        </authorList>
    </citation>
    <scope>NUCLEOTIDE SEQUENCE [LARGE SCALE GENOMIC DNA]</scope>
    <source>
        <strain evidence="4 6">NY11312</strain>
    </source>
</reference>
<reference evidence="3 5" key="1">
    <citation type="submission" date="2018-05" db="EMBL/GenBank/DDBJ databases">
        <title>Genome Sequence of an Efficient Indole-Degrading Bacterium, Alcaligenes sp.YBY.</title>
        <authorList>
            <person name="Yang B."/>
        </authorList>
    </citation>
    <scope>NUCLEOTIDE SEQUENCE [LARGE SCALE GENOMIC DNA]</scope>
    <source>
        <strain evidence="3 5">YBY</strain>
    </source>
</reference>
<dbReference type="RefSeq" id="WP_042488957.1">
    <property type="nucleotide sequence ID" value="NZ_CAXOKM010000021.1"/>
</dbReference>
<keyword evidence="6" id="KW-1185">Reference proteome</keyword>
<dbReference type="CDD" id="cd00431">
    <property type="entry name" value="cysteine_hydrolases"/>
    <property type="match status" value="1"/>
</dbReference>
<dbReference type="InterPro" id="IPR050272">
    <property type="entry name" value="Isochorismatase-like_hydrls"/>
</dbReference>
<organism evidence="3 5">
    <name type="scientific">Alcaligenes faecalis</name>
    <dbReference type="NCBI Taxonomy" id="511"/>
    <lineage>
        <taxon>Bacteria</taxon>
        <taxon>Pseudomonadati</taxon>
        <taxon>Pseudomonadota</taxon>
        <taxon>Betaproteobacteria</taxon>
        <taxon>Burkholderiales</taxon>
        <taxon>Alcaligenaceae</taxon>
        <taxon>Alcaligenes</taxon>
    </lineage>
</organism>
<dbReference type="PANTHER" id="PTHR43540">
    <property type="entry name" value="PEROXYUREIDOACRYLATE/UREIDOACRYLATE AMIDOHYDROLASE-RELATED"/>
    <property type="match status" value="1"/>
</dbReference>
<evidence type="ECO:0000259" key="2">
    <source>
        <dbReference type="Pfam" id="PF00857"/>
    </source>
</evidence>
<dbReference type="GO" id="GO:0016787">
    <property type="term" value="F:hydrolase activity"/>
    <property type="evidence" value="ECO:0007669"/>
    <property type="project" value="UniProtKB-KW"/>
</dbReference>
<sequence length="202" mass="21584">MSAAHHTALLALHYQNDVLHADGLIRVGVEANSPQRQALIEAAGRLLAQARAQGVPIVHVRVGYRPDYADLLCNAPILHNVKRIGAMQTGSWGAQFFDGLAPLPNEFEVHHTRINAFFGSALEPVVRRLGVERLVIAGVATHSVVESTVRHAVDMGYEVAVVASACGAPPATHEASLASMSLIAHIDRDEDWAAVFGAPQAQ</sequence>
<dbReference type="OrthoDB" id="9781985at2"/>
<feature type="domain" description="Isochorismatase-like" evidence="2">
    <location>
        <begin position="7"/>
        <end position="181"/>
    </location>
</feature>
<dbReference type="InterPro" id="IPR000868">
    <property type="entry name" value="Isochorismatase-like_dom"/>
</dbReference>
<evidence type="ECO:0000313" key="3">
    <source>
        <dbReference type="EMBL" id="PWE13158.1"/>
    </source>
</evidence>
<evidence type="ECO:0000313" key="6">
    <source>
        <dbReference type="Proteomes" id="UP001211866"/>
    </source>
</evidence>
<protein>
    <submittedName>
        <fullName evidence="3">Cysteine hydrolase</fullName>
    </submittedName>
</protein>
<dbReference type="STRING" id="511.UZ73_16155"/>
<name>A0A2U2BGL6_ALCFA</name>
<dbReference type="EMBL" id="CP096916">
    <property type="protein sequence ID" value="WBM39638.1"/>
    <property type="molecule type" value="Genomic_DNA"/>
</dbReference>
<dbReference type="Proteomes" id="UP001211866">
    <property type="component" value="Chromosome"/>
</dbReference>
<evidence type="ECO:0000313" key="5">
    <source>
        <dbReference type="Proteomes" id="UP000245216"/>
    </source>
</evidence>